<proteinExistence type="inferred from homology"/>
<dbReference type="RefSeq" id="WP_176271732.1">
    <property type="nucleotide sequence ID" value="NZ_JABWTA010000001.1"/>
</dbReference>
<dbReference type="Pfam" id="PF13561">
    <property type="entry name" value="adh_short_C2"/>
    <property type="match status" value="1"/>
</dbReference>
<dbReference type="InterPro" id="IPR002347">
    <property type="entry name" value="SDR_fam"/>
</dbReference>
<dbReference type="GO" id="GO:0048038">
    <property type="term" value="F:quinone binding"/>
    <property type="evidence" value="ECO:0007669"/>
    <property type="project" value="TreeGrafter"/>
</dbReference>
<comment type="caution">
    <text evidence="3">The sequence shown here is derived from an EMBL/GenBank/DDBJ whole genome shotgun (WGS) entry which is preliminary data.</text>
</comment>
<dbReference type="SUPFAM" id="SSF51735">
    <property type="entry name" value="NAD(P)-binding Rossmann-fold domains"/>
    <property type="match status" value="1"/>
</dbReference>
<dbReference type="Gene3D" id="3.40.50.720">
    <property type="entry name" value="NAD(P)-binding Rossmann-like Domain"/>
    <property type="match status" value="1"/>
</dbReference>
<dbReference type="PANTHER" id="PTHR42760:SF133">
    <property type="entry name" value="3-OXOACYL-[ACYL-CARRIER-PROTEIN] REDUCTASE"/>
    <property type="match status" value="1"/>
</dbReference>
<dbReference type="CDD" id="cd05233">
    <property type="entry name" value="SDR_c"/>
    <property type="match status" value="1"/>
</dbReference>
<dbReference type="AlphaFoldDB" id="A0A850H710"/>
<dbReference type="GO" id="GO:0006633">
    <property type="term" value="P:fatty acid biosynthetic process"/>
    <property type="evidence" value="ECO:0007669"/>
    <property type="project" value="TreeGrafter"/>
</dbReference>
<reference evidence="3 4" key="1">
    <citation type="submission" date="2020-06" db="EMBL/GenBank/DDBJ databases">
        <title>Altererythrobacter lutimaris sp. nov., a marine bacterium isolated from a tidal flat.</title>
        <authorList>
            <person name="Kim D."/>
            <person name="Yoo Y."/>
            <person name="Kim J.-J."/>
        </authorList>
    </citation>
    <scope>NUCLEOTIDE SEQUENCE [LARGE SCALE GENOMIC DNA]</scope>
    <source>
        <strain evidence="3 4">JGD-16</strain>
    </source>
</reference>
<dbReference type="PRINTS" id="PR00080">
    <property type="entry name" value="SDRFAMILY"/>
</dbReference>
<evidence type="ECO:0000313" key="4">
    <source>
        <dbReference type="Proteomes" id="UP000546031"/>
    </source>
</evidence>
<dbReference type="EMBL" id="JABWTA010000001">
    <property type="protein sequence ID" value="NVE93360.1"/>
    <property type="molecule type" value="Genomic_DNA"/>
</dbReference>
<name>A0A850H710_9SPHN</name>
<dbReference type="PANTHER" id="PTHR42760">
    <property type="entry name" value="SHORT-CHAIN DEHYDROGENASES/REDUCTASES FAMILY MEMBER"/>
    <property type="match status" value="1"/>
</dbReference>
<accession>A0A850H710</accession>
<dbReference type="InterPro" id="IPR036291">
    <property type="entry name" value="NAD(P)-bd_dom_sf"/>
</dbReference>
<dbReference type="Proteomes" id="UP000546031">
    <property type="component" value="Unassembled WGS sequence"/>
</dbReference>
<evidence type="ECO:0000313" key="3">
    <source>
        <dbReference type="EMBL" id="NVE93360.1"/>
    </source>
</evidence>
<dbReference type="FunFam" id="3.40.50.720:FF:000084">
    <property type="entry name" value="Short-chain dehydrogenase reductase"/>
    <property type="match status" value="1"/>
</dbReference>
<dbReference type="GO" id="GO:0016616">
    <property type="term" value="F:oxidoreductase activity, acting on the CH-OH group of donors, NAD or NADP as acceptor"/>
    <property type="evidence" value="ECO:0007669"/>
    <property type="project" value="TreeGrafter"/>
</dbReference>
<comment type="similarity">
    <text evidence="1">Belongs to the short-chain dehydrogenases/reductases (SDR) family.</text>
</comment>
<organism evidence="3 4">
    <name type="scientific">Altererythrobacter lutimaris</name>
    <dbReference type="NCBI Taxonomy" id="2743979"/>
    <lineage>
        <taxon>Bacteria</taxon>
        <taxon>Pseudomonadati</taxon>
        <taxon>Pseudomonadota</taxon>
        <taxon>Alphaproteobacteria</taxon>
        <taxon>Sphingomonadales</taxon>
        <taxon>Erythrobacteraceae</taxon>
        <taxon>Altererythrobacter</taxon>
    </lineage>
</organism>
<evidence type="ECO:0000256" key="1">
    <source>
        <dbReference type="ARBA" id="ARBA00006484"/>
    </source>
</evidence>
<gene>
    <name evidence="3" type="ORF">HUO12_00445</name>
</gene>
<keyword evidence="2" id="KW-0560">Oxidoreductase</keyword>
<sequence length="232" mass="25061">MSGVMIVTGSRKGIGRGIVEHYLAKGWKVAGCSRGAWEDAPEGYRHFEVDVADEKAVVRMVSAVRREFGQIDALINNAGIASMNHAFLTPLAKMEQIFATNTFGTFLFCREVGKVMMQKKSGRIVNFATVATPLRLEGEAAYAASKAAVESLTQVLAMELGQSGITVNAVGPTPVDTDLIKSVPKDKMDALVARQAIHRKGTIEDVINICDFFIKPESDFVTGQVVYMGGVC</sequence>
<keyword evidence="4" id="KW-1185">Reference proteome</keyword>
<dbReference type="PRINTS" id="PR00081">
    <property type="entry name" value="GDHRDH"/>
</dbReference>
<protein>
    <submittedName>
        <fullName evidence="3">SDR family oxidoreductase</fullName>
    </submittedName>
</protein>
<evidence type="ECO:0000256" key="2">
    <source>
        <dbReference type="ARBA" id="ARBA00023002"/>
    </source>
</evidence>